<evidence type="ECO:0000313" key="3">
    <source>
        <dbReference type="Proteomes" id="UP000019591"/>
    </source>
</evidence>
<sequence>MEYTAVFYTHSGAIKYDKFLREQSVKCQLMPVPRALSTSCGIGIRFTYDGDISLIVSSDIEKIFKATASGYELIYENE</sequence>
<dbReference type="RefSeq" id="WP_025436403.1">
    <property type="nucleotide sequence ID" value="NZ_CP007452.1"/>
</dbReference>
<dbReference type="PATRIC" id="fig|1286171.3.peg.2151"/>
<reference evidence="2 3" key="1">
    <citation type="journal article" date="2014" name="Genome Announc.">
        <title>Complete Genome Sequence of Amino Acid-Utilizing Eubacterium acidaminophilum al-2 (DSM 3953).</title>
        <authorList>
            <person name="Poehlein A."/>
            <person name="Andreesen J.R."/>
            <person name="Daniel R."/>
        </authorList>
    </citation>
    <scope>NUCLEOTIDE SEQUENCE [LARGE SCALE GENOMIC DNA]</scope>
    <source>
        <strain evidence="2 3">DSM 3953</strain>
    </source>
</reference>
<dbReference type="HOGENOM" id="CLU_167443_4_1_9"/>
<dbReference type="Proteomes" id="UP000019591">
    <property type="component" value="Chromosome"/>
</dbReference>
<gene>
    <name evidence="2" type="ORF">EAL2_c22030</name>
</gene>
<evidence type="ECO:0000259" key="1">
    <source>
        <dbReference type="Pfam" id="PF11823"/>
    </source>
</evidence>
<dbReference type="Pfam" id="PF11823">
    <property type="entry name" value="Se_S_carrier"/>
    <property type="match status" value="1"/>
</dbReference>
<dbReference type="OrthoDB" id="3192849at2"/>
<feature type="domain" description="Putative Se/S carrier protein-like" evidence="1">
    <location>
        <begin position="2"/>
        <end position="47"/>
    </location>
</feature>
<organism evidence="2 3">
    <name type="scientific">Peptoclostridium acidaminophilum DSM 3953</name>
    <dbReference type="NCBI Taxonomy" id="1286171"/>
    <lineage>
        <taxon>Bacteria</taxon>
        <taxon>Bacillati</taxon>
        <taxon>Bacillota</taxon>
        <taxon>Clostridia</taxon>
        <taxon>Peptostreptococcales</taxon>
        <taxon>Peptoclostridiaceae</taxon>
        <taxon>Peptoclostridium</taxon>
    </lineage>
</organism>
<name>W8TI14_PEPAC</name>
<dbReference type="AlphaFoldDB" id="W8TI14"/>
<dbReference type="EMBL" id="CP007452">
    <property type="protein sequence ID" value="AHM57483.1"/>
    <property type="molecule type" value="Genomic_DNA"/>
</dbReference>
<evidence type="ECO:0000313" key="2">
    <source>
        <dbReference type="EMBL" id="AHM57483.1"/>
    </source>
</evidence>
<proteinExistence type="predicted"/>
<dbReference type="KEGG" id="eac:EAL2_c22030"/>
<accession>W8TI14</accession>
<keyword evidence="3" id="KW-1185">Reference proteome</keyword>
<protein>
    <recommendedName>
        <fullName evidence="1">Putative Se/S carrier protein-like domain-containing protein</fullName>
    </recommendedName>
</protein>
<dbReference type="InterPro" id="IPR021778">
    <property type="entry name" value="Se/S_carrier-like"/>
</dbReference>
<dbReference type="STRING" id="1286171.EAL2_c22030"/>
<dbReference type="eggNOG" id="ENOG5033E1T">
    <property type="taxonomic scope" value="Bacteria"/>
</dbReference>